<sequence>MPRRSWNDITPRYDSWKTCRIPYRLSSCPPSSLSSHPDFLYSTPPPVSSFRPPPTAPSPSRVTD</sequence>
<reference evidence="3" key="1">
    <citation type="submission" date="2020-01" db="EMBL/GenBank/DDBJ databases">
        <authorList>
            <consortium name="DOE Joint Genome Institute"/>
            <person name="Haridas S."/>
            <person name="Albert R."/>
            <person name="Binder M."/>
            <person name="Bloem J."/>
            <person name="Labutti K."/>
            <person name="Salamov A."/>
            <person name="Andreopoulos B."/>
            <person name="Baker S.E."/>
            <person name="Barry K."/>
            <person name="Bills G."/>
            <person name="Bluhm B.H."/>
            <person name="Cannon C."/>
            <person name="Castanera R."/>
            <person name="Culley D.E."/>
            <person name="Daum C."/>
            <person name="Ezra D."/>
            <person name="Gonzalez J.B."/>
            <person name="Henrissat B."/>
            <person name="Kuo A."/>
            <person name="Liang C."/>
            <person name="Lipzen A."/>
            <person name="Lutzoni F."/>
            <person name="Magnuson J."/>
            <person name="Mondo S."/>
            <person name="Nolan M."/>
            <person name="Ohm R."/>
            <person name="Pangilinan J."/>
            <person name="Park H.-J."/>
            <person name="Ramirez L."/>
            <person name="Alfaro M."/>
            <person name="Sun H."/>
            <person name="Tritt A."/>
            <person name="Yoshinaga Y."/>
            <person name="Zwiers L.-H."/>
            <person name="Turgeon B.G."/>
            <person name="Goodwin S.B."/>
            <person name="Spatafora J.W."/>
            <person name="Crous P.W."/>
            <person name="Grigoriev I.V."/>
        </authorList>
    </citation>
    <scope>NUCLEOTIDE SEQUENCE</scope>
    <source>
        <strain evidence="3">CBS 342.82</strain>
    </source>
</reference>
<evidence type="ECO:0000313" key="3">
    <source>
        <dbReference type="RefSeq" id="XP_033458593.1"/>
    </source>
</evidence>
<accession>A0A6J3M3Q4</accession>
<dbReference type="RefSeq" id="XP_033458593.1">
    <property type="nucleotide sequence ID" value="XM_033605152.1"/>
</dbReference>
<organism evidence="3">
    <name type="scientific">Dissoconium aciculare CBS 342.82</name>
    <dbReference type="NCBI Taxonomy" id="1314786"/>
    <lineage>
        <taxon>Eukaryota</taxon>
        <taxon>Fungi</taxon>
        <taxon>Dikarya</taxon>
        <taxon>Ascomycota</taxon>
        <taxon>Pezizomycotina</taxon>
        <taxon>Dothideomycetes</taxon>
        <taxon>Dothideomycetidae</taxon>
        <taxon>Mycosphaerellales</taxon>
        <taxon>Dissoconiaceae</taxon>
        <taxon>Dissoconium</taxon>
    </lineage>
</organism>
<evidence type="ECO:0000313" key="2">
    <source>
        <dbReference type="Proteomes" id="UP000504637"/>
    </source>
</evidence>
<dbReference type="AlphaFoldDB" id="A0A6J3M3Q4"/>
<gene>
    <name evidence="3" type="ORF">K489DRAFT_381552</name>
</gene>
<keyword evidence="2" id="KW-1185">Reference proteome</keyword>
<protein>
    <submittedName>
        <fullName evidence="3">Uncharacterized protein</fullName>
    </submittedName>
</protein>
<dbReference type="Proteomes" id="UP000504637">
    <property type="component" value="Unplaced"/>
</dbReference>
<name>A0A6J3M3Q4_9PEZI</name>
<feature type="compositionally biased region" description="Pro residues" evidence="1">
    <location>
        <begin position="44"/>
        <end position="57"/>
    </location>
</feature>
<proteinExistence type="predicted"/>
<evidence type="ECO:0000256" key="1">
    <source>
        <dbReference type="SAM" id="MobiDB-lite"/>
    </source>
</evidence>
<dbReference type="GeneID" id="54362952"/>
<feature type="region of interest" description="Disordered" evidence="1">
    <location>
        <begin position="44"/>
        <end position="64"/>
    </location>
</feature>
<reference evidence="3" key="3">
    <citation type="submission" date="2025-08" db="UniProtKB">
        <authorList>
            <consortium name="RefSeq"/>
        </authorList>
    </citation>
    <scope>IDENTIFICATION</scope>
    <source>
        <strain evidence="3">CBS 342.82</strain>
    </source>
</reference>
<reference evidence="3" key="2">
    <citation type="submission" date="2020-04" db="EMBL/GenBank/DDBJ databases">
        <authorList>
            <consortium name="NCBI Genome Project"/>
        </authorList>
    </citation>
    <scope>NUCLEOTIDE SEQUENCE</scope>
    <source>
        <strain evidence="3">CBS 342.82</strain>
    </source>
</reference>